<dbReference type="Pfam" id="PF13912">
    <property type="entry name" value="zf-C2H2_6"/>
    <property type="match status" value="1"/>
</dbReference>
<dbReference type="Proteomes" id="UP000594638">
    <property type="component" value="Unassembled WGS sequence"/>
</dbReference>
<name>A0A8S0PLV2_OLEEU</name>
<sequence length="211" mass="24146">MGKYFCDHEFTDISPPKKLKLFGFELNPHENGSAERDESVNLSSSSSNVTDQKHVSDEKSLTDDKKFECQYCYKEFANSQALGGHQNAHKKERMRKKRLQLQARKERISYFAQPFKNSHYYKFQSSGFALYEESQISFRPYDYGAETDINGHKVSTWAAAAALPVPDTCCRFTLTHADRSRTTRPSSLPSSKQNFKSLDLQLGLSFSSRLD</sequence>
<dbReference type="GO" id="GO:0008270">
    <property type="term" value="F:zinc ion binding"/>
    <property type="evidence" value="ECO:0007669"/>
    <property type="project" value="UniProtKB-KW"/>
</dbReference>
<keyword evidence="1" id="KW-0863">Zinc-finger</keyword>
<protein>
    <submittedName>
        <fullName evidence="4">Zinc finger 5</fullName>
    </submittedName>
</protein>
<dbReference type="PANTHER" id="PTHR46353:SF5">
    <property type="entry name" value="ZINC FINGER PROTEIN 5"/>
    <property type="match status" value="1"/>
</dbReference>
<dbReference type="GO" id="GO:0010090">
    <property type="term" value="P:trichome morphogenesis"/>
    <property type="evidence" value="ECO:0007669"/>
    <property type="project" value="InterPro"/>
</dbReference>
<evidence type="ECO:0000313" key="5">
    <source>
        <dbReference type="Proteomes" id="UP000594638"/>
    </source>
</evidence>
<gene>
    <name evidence="4" type="ORF">OLEA9_A112950</name>
</gene>
<organism evidence="4 5">
    <name type="scientific">Olea europaea subsp. europaea</name>
    <dbReference type="NCBI Taxonomy" id="158383"/>
    <lineage>
        <taxon>Eukaryota</taxon>
        <taxon>Viridiplantae</taxon>
        <taxon>Streptophyta</taxon>
        <taxon>Embryophyta</taxon>
        <taxon>Tracheophyta</taxon>
        <taxon>Spermatophyta</taxon>
        <taxon>Magnoliopsida</taxon>
        <taxon>eudicotyledons</taxon>
        <taxon>Gunneridae</taxon>
        <taxon>Pentapetalae</taxon>
        <taxon>asterids</taxon>
        <taxon>lamiids</taxon>
        <taxon>Lamiales</taxon>
        <taxon>Oleaceae</taxon>
        <taxon>Oleeae</taxon>
        <taxon>Olea</taxon>
    </lineage>
</organism>
<evidence type="ECO:0000256" key="2">
    <source>
        <dbReference type="SAM" id="MobiDB-lite"/>
    </source>
</evidence>
<dbReference type="InterPro" id="IPR036236">
    <property type="entry name" value="Znf_C2H2_sf"/>
</dbReference>
<dbReference type="GO" id="GO:0005634">
    <property type="term" value="C:nucleus"/>
    <property type="evidence" value="ECO:0007669"/>
    <property type="project" value="TreeGrafter"/>
</dbReference>
<feature type="region of interest" description="Disordered" evidence="2">
    <location>
        <begin position="30"/>
        <end position="57"/>
    </location>
</feature>
<dbReference type="InterPro" id="IPR013087">
    <property type="entry name" value="Znf_C2H2_type"/>
</dbReference>
<evidence type="ECO:0000256" key="1">
    <source>
        <dbReference type="PROSITE-ProRule" id="PRU00042"/>
    </source>
</evidence>
<dbReference type="AlphaFoldDB" id="A0A8S0PLV2"/>
<comment type="caution">
    <text evidence="4">The sequence shown here is derived from an EMBL/GenBank/DDBJ whole genome shotgun (WGS) entry which is preliminary data.</text>
</comment>
<dbReference type="GO" id="GO:0009740">
    <property type="term" value="P:gibberellic acid mediated signaling pathway"/>
    <property type="evidence" value="ECO:0007669"/>
    <property type="project" value="TreeGrafter"/>
</dbReference>
<evidence type="ECO:0000259" key="3">
    <source>
        <dbReference type="PROSITE" id="PS50157"/>
    </source>
</evidence>
<accession>A0A8S0PLV2</accession>
<feature type="domain" description="C2H2-type" evidence="3">
    <location>
        <begin position="67"/>
        <end position="94"/>
    </location>
</feature>
<dbReference type="GO" id="GO:0003700">
    <property type="term" value="F:DNA-binding transcription factor activity"/>
    <property type="evidence" value="ECO:0007669"/>
    <property type="project" value="TreeGrafter"/>
</dbReference>
<dbReference type="EMBL" id="CACTIH010000112">
    <property type="protein sequence ID" value="CAA2954375.1"/>
    <property type="molecule type" value="Genomic_DNA"/>
</dbReference>
<dbReference type="GO" id="GO:0000976">
    <property type="term" value="F:transcription cis-regulatory region binding"/>
    <property type="evidence" value="ECO:0007669"/>
    <property type="project" value="TreeGrafter"/>
</dbReference>
<reference evidence="4 5" key="1">
    <citation type="submission" date="2019-12" db="EMBL/GenBank/DDBJ databases">
        <authorList>
            <person name="Alioto T."/>
            <person name="Alioto T."/>
            <person name="Gomez Garrido J."/>
        </authorList>
    </citation>
    <scope>NUCLEOTIDE SEQUENCE [LARGE SCALE GENOMIC DNA]</scope>
</reference>
<proteinExistence type="predicted"/>
<dbReference type="OrthoDB" id="906552at2759"/>
<dbReference type="PANTHER" id="PTHR46353">
    <property type="entry name" value="ZINC FINGER PROTEIN 5"/>
    <property type="match status" value="1"/>
</dbReference>
<dbReference type="InterPro" id="IPR044299">
    <property type="entry name" value="GIS3/ZFP5/ZFP6"/>
</dbReference>
<dbReference type="PROSITE" id="PS50157">
    <property type="entry name" value="ZINC_FINGER_C2H2_2"/>
    <property type="match status" value="1"/>
</dbReference>
<dbReference type="Gramene" id="OE9A112950T1">
    <property type="protein sequence ID" value="OE9A112950C1"/>
    <property type="gene ID" value="OE9A112950"/>
</dbReference>
<dbReference type="SUPFAM" id="SSF57667">
    <property type="entry name" value="beta-beta-alpha zinc fingers"/>
    <property type="match status" value="1"/>
</dbReference>
<dbReference type="PROSITE" id="PS00028">
    <property type="entry name" value="ZINC_FINGER_C2H2_1"/>
    <property type="match status" value="1"/>
</dbReference>
<keyword evidence="1" id="KW-0862">Zinc</keyword>
<feature type="compositionally biased region" description="Low complexity" evidence="2">
    <location>
        <begin position="40"/>
        <end position="49"/>
    </location>
</feature>
<keyword evidence="5" id="KW-1185">Reference proteome</keyword>
<dbReference type="GO" id="GO:0009736">
    <property type="term" value="P:cytokinin-activated signaling pathway"/>
    <property type="evidence" value="ECO:0007669"/>
    <property type="project" value="TreeGrafter"/>
</dbReference>
<dbReference type="Gene3D" id="3.30.160.60">
    <property type="entry name" value="Classic Zinc Finger"/>
    <property type="match status" value="1"/>
</dbReference>
<evidence type="ECO:0000313" key="4">
    <source>
        <dbReference type="EMBL" id="CAA2954375.1"/>
    </source>
</evidence>
<keyword evidence="1" id="KW-0479">Metal-binding</keyword>